<evidence type="ECO:0000313" key="4">
    <source>
        <dbReference type="EMBL" id="GBN58377.1"/>
    </source>
</evidence>
<feature type="compositionally biased region" description="Low complexity" evidence="2">
    <location>
        <begin position="181"/>
        <end position="198"/>
    </location>
</feature>
<protein>
    <recommendedName>
        <fullName evidence="3">C2H2-type domain-containing protein</fullName>
    </recommendedName>
</protein>
<keyword evidence="1" id="KW-0862">Zinc</keyword>
<gene>
    <name evidence="4" type="ORF">AVEN_95878_1</name>
</gene>
<dbReference type="PROSITE" id="PS00028">
    <property type="entry name" value="ZINC_FINGER_C2H2_1"/>
    <property type="match status" value="1"/>
</dbReference>
<dbReference type="Proteomes" id="UP000499080">
    <property type="component" value="Unassembled WGS sequence"/>
</dbReference>
<sequence length="213" mass="23640">MATAGFTCEFCSKWFKTKIGLGVHTQYQHRAEYEAVIQVPKSKTRWSSEELAVRAMNEALLIAEGKTLEMNTELLPLFHNRCREAIKSQRKQKKYKDLVAEYVQSNPLSLNSTGNSSTVLSATPSVNTCFSRSSSLDATSFHVKDGALVNRPITRSQKRLAKASVQDAPIPPDPPEPPPDDLLTSSDSSSNNDLNNSDLILSFRDDFDPDCDD</sequence>
<keyword evidence="5" id="KW-1185">Reference proteome</keyword>
<dbReference type="AlphaFoldDB" id="A0A4Y2Q702"/>
<evidence type="ECO:0000256" key="2">
    <source>
        <dbReference type="SAM" id="MobiDB-lite"/>
    </source>
</evidence>
<proteinExistence type="predicted"/>
<evidence type="ECO:0000256" key="1">
    <source>
        <dbReference type="PROSITE-ProRule" id="PRU00042"/>
    </source>
</evidence>
<dbReference type="InterPro" id="IPR013087">
    <property type="entry name" value="Znf_C2H2_type"/>
</dbReference>
<reference evidence="4 5" key="1">
    <citation type="journal article" date="2019" name="Sci. Rep.">
        <title>Orb-weaving spider Araneus ventricosus genome elucidates the spidroin gene catalogue.</title>
        <authorList>
            <person name="Kono N."/>
            <person name="Nakamura H."/>
            <person name="Ohtoshi R."/>
            <person name="Moran D.A.P."/>
            <person name="Shinohara A."/>
            <person name="Yoshida Y."/>
            <person name="Fujiwara M."/>
            <person name="Mori M."/>
            <person name="Tomita M."/>
            <person name="Arakawa K."/>
        </authorList>
    </citation>
    <scope>NUCLEOTIDE SEQUENCE [LARGE SCALE GENOMIC DNA]</scope>
</reference>
<accession>A0A4Y2Q702</accession>
<dbReference type="PROSITE" id="PS50157">
    <property type="entry name" value="ZINC_FINGER_C2H2_2"/>
    <property type="match status" value="1"/>
</dbReference>
<feature type="region of interest" description="Disordered" evidence="2">
    <location>
        <begin position="154"/>
        <end position="198"/>
    </location>
</feature>
<feature type="domain" description="C2H2-type" evidence="3">
    <location>
        <begin position="6"/>
        <end position="34"/>
    </location>
</feature>
<comment type="caution">
    <text evidence="4">The sequence shown here is derived from an EMBL/GenBank/DDBJ whole genome shotgun (WGS) entry which is preliminary data.</text>
</comment>
<evidence type="ECO:0000313" key="5">
    <source>
        <dbReference type="Proteomes" id="UP000499080"/>
    </source>
</evidence>
<keyword evidence="1" id="KW-0479">Metal-binding</keyword>
<feature type="non-terminal residue" evidence="4">
    <location>
        <position position="213"/>
    </location>
</feature>
<dbReference type="EMBL" id="BGPR01012923">
    <property type="protein sequence ID" value="GBN58377.1"/>
    <property type="molecule type" value="Genomic_DNA"/>
</dbReference>
<dbReference type="GO" id="GO:0008270">
    <property type="term" value="F:zinc ion binding"/>
    <property type="evidence" value="ECO:0007669"/>
    <property type="project" value="UniProtKB-KW"/>
</dbReference>
<keyword evidence="1" id="KW-0863">Zinc-finger</keyword>
<name>A0A4Y2Q702_ARAVE</name>
<organism evidence="4 5">
    <name type="scientific">Araneus ventricosus</name>
    <name type="common">Orbweaver spider</name>
    <name type="synonym">Epeira ventricosa</name>
    <dbReference type="NCBI Taxonomy" id="182803"/>
    <lineage>
        <taxon>Eukaryota</taxon>
        <taxon>Metazoa</taxon>
        <taxon>Ecdysozoa</taxon>
        <taxon>Arthropoda</taxon>
        <taxon>Chelicerata</taxon>
        <taxon>Arachnida</taxon>
        <taxon>Araneae</taxon>
        <taxon>Araneomorphae</taxon>
        <taxon>Entelegynae</taxon>
        <taxon>Araneoidea</taxon>
        <taxon>Araneidae</taxon>
        <taxon>Araneus</taxon>
    </lineage>
</organism>
<evidence type="ECO:0000259" key="3">
    <source>
        <dbReference type="PROSITE" id="PS50157"/>
    </source>
</evidence>